<dbReference type="AlphaFoldDB" id="A0A7H8T423"/>
<organism evidence="2 3">
    <name type="scientific">Streptomyces chartreusis</name>
    <dbReference type="NCBI Taxonomy" id="1969"/>
    <lineage>
        <taxon>Bacteria</taxon>
        <taxon>Bacillati</taxon>
        <taxon>Actinomycetota</taxon>
        <taxon>Actinomycetes</taxon>
        <taxon>Kitasatosporales</taxon>
        <taxon>Streptomycetaceae</taxon>
        <taxon>Streptomyces</taxon>
    </lineage>
</organism>
<reference evidence="2 3" key="1">
    <citation type="submission" date="2020-06" db="EMBL/GenBank/DDBJ databases">
        <title>Genome mining for natural products.</title>
        <authorList>
            <person name="Zhang B."/>
            <person name="Shi J."/>
            <person name="Ge H."/>
        </authorList>
    </citation>
    <scope>NUCLEOTIDE SEQUENCE [LARGE SCALE GENOMIC DNA]</scope>
    <source>
        <strain evidence="2 3">NA02069</strain>
    </source>
</reference>
<sequence length="117" mass="13274">MSLTDKDLNGKGLTDKFLNDIEGHLLLAATREEGRTAAARFSTPLRWLTDAQRGEVERRFEAEYLALARVSWQHTAERAGRLRNEYEATYRDLRRRLLAAWLLTCAVALGVLVVCLA</sequence>
<evidence type="ECO:0000313" key="2">
    <source>
        <dbReference type="EMBL" id="QKZ16650.1"/>
    </source>
</evidence>
<keyword evidence="1" id="KW-0812">Transmembrane</keyword>
<proteinExistence type="predicted"/>
<gene>
    <name evidence="2" type="ORF">HUT05_04270</name>
</gene>
<keyword evidence="1" id="KW-0472">Membrane</keyword>
<dbReference type="EMBL" id="CP056041">
    <property type="protein sequence ID" value="QKZ16650.1"/>
    <property type="molecule type" value="Genomic_DNA"/>
</dbReference>
<accession>A0A7H8T423</accession>
<evidence type="ECO:0000256" key="1">
    <source>
        <dbReference type="SAM" id="Phobius"/>
    </source>
</evidence>
<dbReference type="RefSeq" id="WP_176574229.1">
    <property type="nucleotide sequence ID" value="NZ_CBDRGH010000019.1"/>
</dbReference>
<keyword evidence="3" id="KW-1185">Reference proteome</keyword>
<evidence type="ECO:0000313" key="3">
    <source>
        <dbReference type="Proteomes" id="UP000509418"/>
    </source>
</evidence>
<name>A0A7H8T423_STRCX</name>
<protein>
    <recommendedName>
        <fullName evidence="4">Cytochrome C oxidase subunit I</fullName>
    </recommendedName>
</protein>
<dbReference type="Proteomes" id="UP000509418">
    <property type="component" value="Chromosome"/>
</dbReference>
<keyword evidence="1" id="KW-1133">Transmembrane helix</keyword>
<evidence type="ECO:0008006" key="4">
    <source>
        <dbReference type="Google" id="ProtNLM"/>
    </source>
</evidence>
<feature type="transmembrane region" description="Helical" evidence="1">
    <location>
        <begin position="97"/>
        <end position="116"/>
    </location>
</feature>